<evidence type="ECO:0000256" key="1">
    <source>
        <dbReference type="SAM" id="MobiDB-lite"/>
    </source>
</evidence>
<reference evidence="3" key="1">
    <citation type="journal article" date="2023" name="Mol. Biol. Evol.">
        <title>Third-Generation Sequencing Reveals the Adaptive Role of the Epigenome in Three Deep-Sea Polychaetes.</title>
        <authorList>
            <person name="Perez M."/>
            <person name="Aroh O."/>
            <person name="Sun Y."/>
            <person name="Lan Y."/>
            <person name="Juniper S.K."/>
            <person name="Young C.R."/>
            <person name="Angers B."/>
            <person name="Qian P.Y."/>
        </authorList>
    </citation>
    <scope>NUCLEOTIDE SEQUENCE</scope>
    <source>
        <strain evidence="3">P08H-3</strain>
    </source>
</reference>
<dbReference type="EMBL" id="JAODUP010000693">
    <property type="protein sequence ID" value="KAK2145229.1"/>
    <property type="molecule type" value="Genomic_DNA"/>
</dbReference>
<dbReference type="InterPro" id="IPR003151">
    <property type="entry name" value="PIK-rel_kinase_FAT"/>
</dbReference>
<comment type="caution">
    <text evidence="3">The sequence shown here is derived from an EMBL/GenBank/DDBJ whole genome shotgun (WGS) entry which is preliminary data.</text>
</comment>
<dbReference type="InterPro" id="IPR046805">
    <property type="entry name" value="Tra1_ring"/>
</dbReference>
<keyword evidence="4" id="KW-1185">Reference proteome</keyword>
<feature type="compositionally biased region" description="Low complexity" evidence="1">
    <location>
        <begin position="2715"/>
        <end position="2749"/>
    </location>
</feature>
<dbReference type="Pfam" id="PF20175">
    <property type="entry name" value="Tra1_central"/>
    <property type="match status" value="2"/>
</dbReference>
<dbReference type="InterPro" id="IPR011989">
    <property type="entry name" value="ARM-like"/>
</dbReference>
<sequence>MFLTDLTLVQNKQFLPHETLVYVRLVKYALQSLDIYTINVGSTGQSIVRTATTSAMSMRTKEERDVLDHFAGVFTMMSSVTFKEIFATTIDIIANSFLANKDTSATFATILVEYLLERMEEMGSNMERSNLYLKLFKLVFGSVSLLAAVNEQMLKPHLHTIVNRSMELALTAKEPYNYFLLLRALFRSIGGGSHDLLYQEFLPLLPSLLQGLNSLQSGLHKQHMKDLFVELCLTVPVRLSSLLPYLPMLMDPLVSALNGSQTLVTQIEALNDDDDDDDCLRKGFMICDEFILIVTLISCSPIMRSRNVSLSGLRTLELCVDNLQPDFLYDHIQPVRSELMQALWRCLRTPPDSVAHVAFRVLGKFGGSNRKMLREPQKLNYNQRESVGPCITVHFKDCKTPISLPVEKAIELAFEALKSSNTEAFYRKQAWEVIKCYLVASMNLDDDKVTLSHLFNHHKLESCDLLPNVHYLRSFDLHYRFSDGEVPRIQMAQIKPQDTHAKKIQEQALAGMFIAAAIKDLRKQVVPFMACMVRHYTLVAVAQQSGPFPVIGEKQGHIQGLDPSVIIDALAIIMGHEEKELCKPGNLALCLIQDTASNVLGSKERACQLPLFSHMAEKMCALCYERAWYAKLGGCMAVKFMFKNMSLKWVLEHQFMLLKALLFVLMDLTGEVSSGALDLAKDNLEQMLRLCAAPIPVEQATEELLNIKKKSLSDVTRELVRQVTSPNTLVREQAVHSLRVLAQTMDKTVTAIMEPHKEVLQDMVPPRKHLLRYQPANAQIGLMEGNTFCTMLTPRLFTIDLNTVEHKVFFNELRSLCEADDQILMKLHCYKSVVNLIPLRKSAMKALAACHYIQKLRDTIFAVLYKALNSLKRELQEAAHECMKTFISGFTIDMDMVHNTMRPLLFSLGDFRNLDLNTIHVLSSLTQLFPNTFNEKLCEQLLAHLKKWIEQAVPVQKSAHVTVNGQVLSDELKICTAIIEIFHLIPSASPKLITQLTALVLKGEKDLVMEAGSPFRAPLIKFLLRYPSQTVDYFLLENHVIDQQYNRAFEWCLKHKDGGPFRETIKSNPQRILKLLIGQIPNSVTQLPPGSAASRELEYQAVVILNVLATMDTEWLGTQQQIITDLLKIWISEPFQERHKKTVCGSTDYGHWQEPRLLAECLLAYFKIHTKEIELLFHILRCFTSRYIPQFQFVKDFLEESIAENYPVEWKRAAFFKFVDIFPDRTWPQDLKAKVLQHILMPCFANSFEKGEGEKLIGGPPAPDQDNPQNVISVFINRIIDPDNPFGTSDAVRILLLQFSSLLVEQASHHIHDAANKKQGSKLRRLMTFAWPCLLAKNCVDPATKYHGHLLLSHIIAKFAIHKRIVLQVFHSLLKAHAVEARAVVRQALEILTPAMPGRMEDSGMLTHWTKKIIVEEGHSLAQLVHILQLLVRHYKVYYPVRHHLIQHMVNSIQRLGITTNATIEHRKLAVDLAEVIIKWEVQRMKEDMEAMGEVAPDTTPPQPGVAVKRTASIDSPQEAKRARHTSGPGTRPLTDVSKPIEKQYCDAVVNFLLRIACQINEPSQTVGSPAEILSRRCVTLLRAALKQEAVWPNAELKLSWFEKILMTVESHQPNFTNICTALDLLTFLLNILRKDLILLSFKPLQRGIAACLNCPNNKVIRSVHSLLSRLMSFFPTETTTTGLPSKYEELDCLYTCVSKVVSEGLSNYEKSTSGAPTQLFGTLMILKAACMHNPCYIDRSIGSFMRILQRMAREHLTNTTTDGMQVASELLILSLDLVKNRVGVMSPDMRKNFIGNILVALIEKTHDAKVMKAITKMVEDWVKTKSPIAINQSPSLREKAILLVKLMQHVEKKFPTDLELNAQFLELVNYIYREESLSGTELTSKLEPAFLAGLRCTQPHIRQKFVEVFDGSIPCKVYDRLRYIVCSQNWEAMVGHFWIKQCIELLLNASDNGTNIQVSLNQMQLPSCANVISFADIHDRTAFAMVTKMKEEPMDIESLDNNKDEDDIDMELGSDENMGKENVPKCGHDPKQNLQQMLQRQANFIKTCRTVKVLAGELSTFVCSGSHAIQRDCHPSAVHTFMEAMCHCVPPIPVRPCLLKYLGKTHNLWHRACLILEQMAFDNGLSTQLIRSKPGSNEYEFEPVTSPQQEILDSLCDLYSLLKEEDMLVGIWQKRAKFHETSVALAYEQHGFFEQAQQAYEQAMSKARLDHNSGPASPAVLPEYKLWEDHWIRCSKELNQWDLLLEYANSKGNTNPQLILDSAWRVPNWTLMKDALSQVEQSYPKELAWKLNMYRGYIAICHPNDHHLNVQSLGEGFLLQIERLVELSSNLAIREWRRLPSIVSHIHIPLLQAAQQIMELQEAAQINTGLQPATIGRDSSVQDMKTIVKTWRNRLPMICDDLSHWSDIFTWRQHHYQFIISQYDAQAQHDPQQQNHSMYGVHASAQAIIHFGLIARKQNLTGVCLDSLSRIHTIPSVPIIDCFQKIRQQVKCYLQMSGVMGKNELQEGLEIIESTNLKYFNHEMTAEFYALKGMFLTQIGRSEDANKAFSAAVQMHDTLVKAWALWGDYLEALFTREKNINTGVYAIICFLHACRHQNESKSRKYLAKVLWLLTYDDDKATLAETVDKYCVGVPPIQWLPWIPQMLTCLIRNEGRLILNLFHKVGSVYPQAVYFPIRTLYLTLKIEQHKSSGGDGTPFKPTLSTASKESGSLVTASNAASNTSTTTSSGAISETSATDTKTSTSTAPSGGDKGSSDTGPIRATAPMWRCSRIMHMQRDLHPTILASLEGIVDQLVWFRENWYEEVLRQLRQALAKCYSVAFENRGAVTEATITPHTLNFVRKLVSTFGVGIENVSGITNSFSSAASESLARRAQATAQDPIFQKMKSQFTTDFDFSVPGSTKLHNLINKLKKWINILEAKVKLLPKSFLIEEKCRFLSNFSLSTAEVELPGEFLLPKHSHYYVKIARFMPRVEIVHKHNTATRRLYIRGHNGKVCRITTRRASTTVAENVKPFCWKTEGESLTPFVRRGESLTPFVRGESLTPFVRGESLTPFVRGESLTPFVRGESLTPFVRGESLTPFVSGESLTPFVRGESLTPFVRGESLTPFVRGESLTPFVRGESLTPFVRGESLTPFVRGESLTPFVRGESLTPFVRGESLTPFVRGESLTPFVRGESLTPFVRGESLTPFVSGESLTPFVRGESLTPFVRGESLTPFVRGESLTPFVRGESLTPFVRGESLTPFVRGESLTPFVRGESLTPFVRGESLTPFVQETCRRLLHFTVPRVVAVSPQMRLVEDNPASVSLLDIYKQRCLKDGMEHDAPIARYYERLATVQARGSQASHQVLRDILKDVQMNMVPRGLLKEWAVHTFPNATDYWTFRKNVPSRCESSCCGADIYSDHYLVTACVKLKLHKVVPEKETNHDATNKWNTIKKTYVKVATKVLGHKKKNHKEWLTPETWKTIEERKQLKMKMLSTKSVRARNDKRSYVEGLAAEAESAAARGEMSTVYKITKRLCGNYTTHSPPVKGKDGSTITTEREQADRWVEYFCEVLNHPQPDEPADPPPVPDDLGTARCISTSLISRRPFIVSTMTLCGRSYGVPLKIVSLIETFYNQFECSVILSNTSSEWFPVKLGVRQGCTLAHPLLDRHRQGHAENYIR</sequence>
<dbReference type="PANTHER" id="PTHR11139:SF1">
    <property type="entry name" value="TRANSFORMATION_TRANSCRIPTION DOMAIN-ASSOCIATED PROTEIN"/>
    <property type="match status" value="1"/>
</dbReference>
<evidence type="ECO:0000259" key="2">
    <source>
        <dbReference type="PROSITE" id="PS51189"/>
    </source>
</evidence>
<dbReference type="SUPFAM" id="SSF48371">
    <property type="entry name" value="ARM repeat"/>
    <property type="match status" value="2"/>
</dbReference>
<dbReference type="PROSITE" id="PS51189">
    <property type="entry name" value="FAT"/>
    <property type="match status" value="1"/>
</dbReference>
<organism evidence="3 4">
    <name type="scientific">Paralvinella palmiformis</name>
    <dbReference type="NCBI Taxonomy" id="53620"/>
    <lineage>
        <taxon>Eukaryota</taxon>
        <taxon>Metazoa</taxon>
        <taxon>Spiralia</taxon>
        <taxon>Lophotrochozoa</taxon>
        <taxon>Annelida</taxon>
        <taxon>Polychaeta</taxon>
        <taxon>Sedentaria</taxon>
        <taxon>Canalipalpata</taxon>
        <taxon>Terebellida</taxon>
        <taxon>Terebelliformia</taxon>
        <taxon>Alvinellidae</taxon>
        <taxon>Paralvinella</taxon>
    </lineage>
</organism>
<dbReference type="GO" id="GO:0005634">
    <property type="term" value="C:nucleus"/>
    <property type="evidence" value="ECO:0007669"/>
    <property type="project" value="TreeGrafter"/>
</dbReference>
<dbReference type="GO" id="GO:0006355">
    <property type="term" value="P:regulation of DNA-templated transcription"/>
    <property type="evidence" value="ECO:0007669"/>
    <property type="project" value="TreeGrafter"/>
</dbReference>
<protein>
    <recommendedName>
        <fullName evidence="2">FAT domain-containing protein</fullName>
    </recommendedName>
</protein>
<feature type="region of interest" description="Disordered" evidence="1">
    <location>
        <begin position="1494"/>
        <end position="1536"/>
    </location>
</feature>
<dbReference type="Pfam" id="PF20206">
    <property type="entry name" value="Tra1_ring"/>
    <property type="match status" value="1"/>
</dbReference>
<dbReference type="GO" id="GO:0000124">
    <property type="term" value="C:SAGA complex"/>
    <property type="evidence" value="ECO:0007669"/>
    <property type="project" value="TreeGrafter"/>
</dbReference>
<feature type="region of interest" description="Disordered" evidence="1">
    <location>
        <begin position="2714"/>
        <end position="2761"/>
    </location>
</feature>
<dbReference type="InterPro" id="IPR016024">
    <property type="entry name" value="ARM-type_fold"/>
</dbReference>
<dbReference type="Pfam" id="PF02259">
    <property type="entry name" value="FAT"/>
    <property type="match status" value="1"/>
</dbReference>
<dbReference type="SUPFAM" id="SSF56112">
    <property type="entry name" value="Protein kinase-like (PK-like)"/>
    <property type="match status" value="1"/>
</dbReference>
<feature type="domain" description="FAT" evidence="2">
    <location>
        <begin position="2099"/>
        <end position="2683"/>
    </location>
</feature>
<proteinExistence type="predicted"/>
<dbReference type="GO" id="GO:0006281">
    <property type="term" value="P:DNA repair"/>
    <property type="evidence" value="ECO:0007669"/>
    <property type="project" value="TreeGrafter"/>
</dbReference>
<dbReference type="InterPro" id="IPR011009">
    <property type="entry name" value="Kinase-like_dom_sf"/>
</dbReference>
<gene>
    <name evidence="3" type="ORF">LSH36_693g01116</name>
</gene>
<dbReference type="GO" id="GO:0035267">
    <property type="term" value="C:NuA4 histone acetyltransferase complex"/>
    <property type="evidence" value="ECO:0007669"/>
    <property type="project" value="TreeGrafter"/>
</dbReference>
<dbReference type="PANTHER" id="PTHR11139">
    <property type="entry name" value="ATAXIA TELANGIECTASIA MUTATED ATM -RELATED"/>
    <property type="match status" value="1"/>
</dbReference>
<dbReference type="Proteomes" id="UP001208570">
    <property type="component" value="Unassembled WGS sequence"/>
</dbReference>
<evidence type="ECO:0000313" key="4">
    <source>
        <dbReference type="Proteomes" id="UP001208570"/>
    </source>
</evidence>
<dbReference type="InterPro" id="IPR046807">
    <property type="entry name" value="Tra1_central"/>
</dbReference>
<accession>A0AAD9J296</accession>
<dbReference type="InterPro" id="IPR014009">
    <property type="entry name" value="PIK_FAT"/>
</dbReference>
<evidence type="ECO:0000313" key="3">
    <source>
        <dbReference type="EMBL" id="KAK2145229.1"/>
    </source>
</evidence>
<name>A0AAD9J296_9ANNE</name>
<dbReference type="InterPro" id="IPR050517">
    <property type="entry name" value="DDR_Repair_Kinase"/>
</dbReference>
<dbReference type="Gene3D" id="1.25.10.10">
    <property type="entry name" value="Leucine-rich Repeat Variant"/>
    <property type="match status" value="1"/>
</dbReference>